<dbReference type="InterPro" id="IPR006578">
    <property type="entry name" value="MADF-dom"/>
</dbReference>
<name>A0AAU9ULZ8_EUPED</name>
<feature type="domain" description="Myb-like" evidence="2">
    <location>
        <begin position="664"/>
        <end position="715"/>
    </location>
</feature>
<feature type="domain" description="Myb-like" evidence="2">
    <location>
        <begin position="405"/>
        <end position="464"/>
    </location>
</feature>
<sequence>MEKIVVKTEVQPNGDILLFYLDENEESDLGVLDSEDQNNVQILPDTKYIIEEDLGDGESAEEQDIAQATEQVSNEVWLDDEIQRLIVFYIDNKDTFLSGTTKKTHLWAVACKTMLAGKHPISCEVKLRQLKRKYAEACMYGGANDFPYYDLCHRAFHDDSFVKMCLSDLSQGNQLTVNMPIKNVVNQDGILVVKKMNTVQNRDEQVEAMLNSYIKHKAYFQKQYNSQKGIWEAVAMDLGEEDIEYWHKRFLNFKQHYIRMVYKRKESGPESINWPYMKYFDQIFGDDEEFIRRYLNSEENNVNGPITKEKNDISWIDVETTFLVKYYFDCFNEFLDPTIPNKFLWQEVGRLLDKAPESCEKKFNELKNEHFDKLIQSGYDLANRIPLAILFDNIIAKEVEIEVKNRDNDTDEWRMEEIDELVQYLYENIDMLKDTVCYYVCWAALARKLNRSITSCRKQWNDLTTLYKSILEDKKENPDMQIDWRYIDLFDRIFDYGMDSDLLDGYEKLRELTKANNTSSKVGVKKITIKDKDDKFMENGTDDEESYDERGFTKRSKKRNGDRKAFKILEFYLKNKDKFASSHQKKLALWEVLARQIGVTATECAHRFRNFKQVYTGYVQREINKPEMPILWPYYNLCKKVFGYRAIKSKLKNGKMDSDDAEDWSAKEIKQLINYFSRNFHNFQENIEVTNKWTEIAQEIGRTETSCCDKFLELRKSYRKLKTMKARNPDVKVSWKYFNMLDDIYKNSEQNSEILESMEVDDCNTYNSDMKLEVQEDDDFQCIIVIPEGEDINNAQIILQEKDQDQIECKEGSETKQIITKWNKRSKKRLLILYLNYLRMHKGEEINSKEMWTEIASKLDEKTPISCKKMYLKLKNQHKQLSGTDFKTPYCALIEKILTFKPKFVKLKNSQDLEQINTFEDVPMSDEKVHNALNYYLQNIEDFVSPKFEQKYLWTELAKFIAEPVNKIFSKINYLKQSFNSEIDTPFREILQEILTKENALKEENNKNLNPVAEEDSEQTWSDIETERLLTWYLAHLDKFKNPKFVRSYLWMEASDILKKSPLVCSKKMSEIRSEYRTMVKENPEELNNWKFYNLCQRIYGTGKKSTLNSTKGLEEI</sequence>
<gene>
    <name evidence="3" type="ORF">EEDITHA_LOCUS14158</name>
</gene>
<organism evidence="3 4">
    <name type="scientific">Euphydryas editha</name>
    <name type="common">Edith's checkerspot</name>
    <dbReference type="NCBI Taxonomy" id="104508"/>
    <lineage>
        <taxon>Eukaryota</taxon>
        <taxon>Metazoa</taxon>
        <taxon>Ecdysozoa</taxon>
        <taxon>Arthropoda</taxon>
        <taxon>Hexapoda</taxon>
        <taxon>Insecta</taxon>
        <taxon>Pterygota</taxon>
        <taxon>Neoptera</taxon>
        <taxon>Endopterygota</taxon>
        <taxon>Lepidoptera</taxon>
        <taxon>Glossata</taxon>
        <taxon>Ditrysia</taxon>
        <taxon>Papilionoidea</taxon>
        <taxon>Nymphalidae</taxon>
        <taxon>Nymphalinae</taxon>
        <taxon>Euphydryas</taxon>
    </lineage>
</organism>
<accession>A0AAU9ULZ8</accession>
<dbReference type="SMART" id="SM00717">
    <property type="entry name" value="SANT"/>
    <property type="match status" value="3"/>
</dbReference>
<dbReference type="SUPFAM" id="SSF46689">
    <property type="entry name" value="Homeodomain-like"/>
    <property type="match status" value="1"/>
</dbReference>
<dbReference type="InterPro" id="IPR001005">
    <property type="entry name" value="SANT/Myb"/>
</dbReference>
<dbReference type="AlphaFoldDB" id="A0AAU9ULZ8"/>
<dbReference type="PROSITE" id="PS50090">
    <property type="entry name" value="MYB_LIKE"/>
    <property type="match status" value="2"/>
</dbReference>
<dbReference type="InterPro" id="IPR009057">
    <property type="entry name" value="Homeodomain-like_sf"/>
</dbReference>
<protein>
    <recommendedName>
        <fullName evidence="2">Myb-like domain-containing protein</fullName>
    </recommendedName>
</protein>
<dbReference type="Pfam" id="PF13837">
    <property type="entry name" value="Myb_DNA-bind_4"/>
    <property type="match status" value="1"/>
</dbReference>
<dbReference type="InterPro" id="IPR044822">
    <property type="entry name" value="Myb_DNA-bind_4"/>
</dbReference>
<reference evidence="3" key="1">
    <citation type="submission" date="2022-03" db="EMBL/GenBank/DDBJ databases">
        <authorList>
            <person name="Tunstrom K."/>
        </authorList>
    </citation>
    <scope>NUCLEOTIDE SEQUENCE</scope>
</reference>
<dbReference type="Pfam" id="PF10545">
    <property type="entry name" value="MADF_DNA_bdg"/>
    <property type="match status" value="1"/>
</dbReference>
<evidence type="ECO:0000313" key="3">
    <source>
        <dbReference type="EMBL" id="CAH2099122.1"/>
    </source>
</evidence>
<evidence type="ECO:0000313" key="4">
    <source>
        <dbReference type="Proteomes" id="UP001153954"/>
    </source>
</evidence>
<keyword evidence="4" id="KW-1185">Reference proteome</keyword>
<proteinExistence type="predicted"/>
<comment type="subcellular location">
    <subcellularLocation>
        <location evidence="1">Nucleus</location>
    </subcellularLocation>
</comment>
<dbReference type="EMBL" id="CAKOGL010000021">
    <property type="protein sequence ID" value="CAH2099122.1"/>
    <property type="molecule type" value="Genomic_DNA"/>
</dbReference>
<comment type="caution">
    <text evidence="3">The sequence shown here is derived from an EMBL/GenBank/DDBJ whole genome shotgun (WGS) entry which is preliminary data.</text>
</comment>
<evidence type="ECO:0000256" key="1">
    <source>
        <dbReference type="ARBA" id="ARBA00004123"/>
    </source>
</evidence>
<dbReference type="GO" id="GO:0005634">
    <property type="term" value="C:nucleus"/>
    <property type="evidence" value="ECO:0007669"/>
    <property type="project" value="UniProtKB-SubCell"/>
</dbReference>
<dbReference type="Proteomes" id="UP001153954">
    <property type="component" value="Unassembled WGS sequence"/>
</dbReference>
<evidence type="ECO:0000259" key="2">
    <source>
        <dbReference type="PROSITE" id="PS50090"/>
    </source>
</evidence>